<accession>A0A1I1U825</accession>
<dbReference type="STRING" id="640948.SAMN05216238_10375"/>
<keyword evidence="3" id="KW-1185">Reference proteome</keyword>
<proteinExistence type="predicted"/>
<name>A0A1I1U825_9BACI</name>
<evidence type="ECO:0000313" key="2">
    <source>
        <dbReference type="EMBL" id="SFD66972.1"/>
    </source>
</evidence>
<keyword evidence="2" id="KW-0808">Transferase</keyword>
<dbReference type="OrthoDB" id="9813638at2"/>
<dbReference type="CDD" id="cd03811">
    <property type="entry name" value="GT4_GT28_WabH-like"/>
    <property type="match status" value="1"/>
</dbReference>
<dbReference type="PANTHER" id="PTHR12526">
    <property type="entry name" value="GLYCOSYLTRANSFERASE"/>
    <property type="match status" value="1"/>
</dbReference>
<dbReference type="GO" id="GO:0016757">
    <property type="term" value="F:glycosyltransferase activity"/>
    <property type="evidence" value="ECO:0007669"/>
    <property type="project" value="InterPro"/>
</dbReference>
<evidence type="ECO:0000259" key="1">
    <source>
        <dbReference type="Pfam" id="PF00534"/>
    </source>
</evidence>
<dbReference type="Pfam" id="PF00534">
    <property type="entry name" value="Glycos_transf_1"/>
    <property type="match status" value="1"/>
</dbReference>
<protein>
    <submittedName>
        <fullName evidence="2">Glycosyltransferase involved in cell wall bisynthesis</fullName>
    </submittedName>
</protein>
<dbReference type="AlphaFoldDB" id="A0A1I1U825"/>
<dbReference type="SUPFAM" id="SSF53756">
    <property type="entry name" value="UDP-Glycosyltransferase/glycogen phosphorylase"/>
    <property type="match status" value="1"/>
</dbReference>
<gene>
    <name evidence="2" type="ORF">SAMN05216238_10375</name>
</gene>
<dbReference type="PANTHER" id="PTHR12526:SF630">
    <property type="entry name" value="GLYCOSYLTRANSFERASE"/>
    <property type="match status" value="1"/>
</dbReference>
<dbReference type="Proteomes" id="UP000199474">
    <property type="component" value="Unassembled WGS sequence"/>
</dbReference>
<dbReference type="RefSeq" id="WP_090082311.1">
    <property type="nucleotide sequence ID" value="NZ_FOMR01000003.1"/>
</dbReference>
<dbReference type="Gene3D" id="3.40.50.2000">
    <property type="entry name" value="Glycogen Phosphorylase B"/>
    <property type="match status" value="2"/>
</dbReference>
<reference evidence="3" key="1">
    <citation type="submission" date="2016-10" db="EMBL/GenBank/DDBJ databases">
        <authorList>
            <person name="Varghese N."/>
            <person name="Submissions S."/>
        </authorList>
    </citation>
    <scope>NUCLEOTIDE SEQUENCE [LARGE SCALE GENOMIC DNA]</scope>
    <source>
        <strain evidence="3">DSM 22530</strain>
    </source>
</reference>
<dbReference type="InterPro" id="IPR001296">
    <property type="entry name" value="Glyco_trans_1"/>
</dbReference>
<organism evidence="2 3">
    <name type="scientific">Lentibacillus persicus</name>
    <dbReference type="NCBI Taxonomy" id="640948"/>
    <lineage>
        <taxon>Bacteria</taxon>
        <taxon>Bacillati</taxon>
        <taxon>Bacillota</taxon>
        <taxon>Bacilli</taxon>
        <taxon>Bacillales</taxon>
        <taxon>Bacillaceae</taxon>
        <taxon>Lentibacillus</taxon>
    </lineage>
</organism>
<dbReference type="EMBL" id="FOMR01000003">
    <property type="protein sequence ID" value="SFD66972.1"/>
    <property type="molecule type" value="Genomic_DNA"/>
</dbReference>
<sequence length="396" mass="45027">MNKKIVLMVINMNIGGTEKALLNMIPALRQKGFDITILMLERDGGFLNAIPKDVEIELIGNYETFKQDLQDPPVRTILRHFKSGKVLKAFNIFTIHAITKLTKERSLFYKYLLKDVPEYKNQYDIAVAYAGPMELISYFIAYKVNAGKKIQWVHFDINQIGFNANYASKIFNFFDRIFVVSDEGRGKLVDRVPSLSEKTAVFPNVISQQLIEQQADAGEGYNDDDFKGIRILTVGRLSLEKGQDIAIKALAKLKNEGFDVKWYCVGKGGMGEKYKQMAEKLHVKDHFIFLGETPNPYHYMKHCDIYVQPSRHEGYCITLAEAKALHKPIVSTNFTGAKEQIEHDQTGLIVNGDETSIAQAVKKLINKPALRETFSSNLANEMVYNESDIKKMHELL</sequence>
<feature type="domain" description="Glycosyl transferase family 1" evidence="1">
    <location>
        <begin position="229"/>
        <end position="377"/>
    </location>
</feature>
<evidence type="ECO:0000313" key="3">
    <source>
        <dbReference type="Proteomes" id="UP000199474"/>
    </source>
</evidence>